<protein>
    <submittedName>
        <fullName evidence="3">TolC family protein</fullName>
    </submittedName>
</protein>
<comment type="caution">
    <text evidence="3">The sequence shown here is derived from an EMBL/GenBank/DDBJ whole genome shotgun (WGS) entry which is preliminary data.</text>
</comment>
<evidence type="ECO:0000256" key="1">
    <source>
        <dbReference type="ARBA" id="ARBA00007613"/>
    </source>
</evidence>
<gene>
    <name evidence="3" type="ORF">HUK81_16475</name>
</gene>
<sequence>MSSARKQGTCCALCFLWHRKILFLTIPKKATPMRNRLQPFLCLLGIMAFAPILSGCNDTLDLAPDAPDHAWHPDVSTQQASGHHSLVIPKDVADHDYSLPADPDLPVRQTDILPDKGHPYSLPELIDLAERNNKQTRIAWEQARQAAIGVGLSQASYLPQISASILGGYNRLALPLPSYLSQRGYMTSDSEAIYPKLTLSYLLFDFGARDAGVREARNESYASNVMFNAAHQRLLLGVSRAYYALDAATANLASARQALDNANLLLRAAQARRNNGESTIVDLEIARRNAAQADYQLQQAVAMEHSAHYELLDAMGLPAATALTVSGSAEKTLPPAIPGHIHQLMEEALRQRPDIQAGLARLRAANAAVDVAHASLMPRISIGANVEGYIGQMRTRGTDLLGTPTPSPNVGIVQPEGGAFMQFDWPIFMDGQRTNEIRLSESRAAQAKDTLEQQTDTATREVATTEDALQTSLSQVSAAMALRTAADRAFRAAAQAYAHGVGTLTDASSTASALRQAQAAYAQSHARALTNAVALAFVTGSLLWLPSVMQEFSDPY</sequence>
<dbReference type="GO" id="GO:0015562">
    <property type="term" value="F:efflux transmembrane transporter activity"/>
    <property type="evidence" value="ECO:0007669"/>
    <property type="project" value="InterPro"/>
</dbReference>
<dbReference type="Proteomes" id="UP000522590">
    <property type="component" value="Unassembled WGS sequence"/>
</dbReference>
<dbReference type="RefSeq" id="WP_176644033.1">
    <property type="nucleotide sequence ID" value="NZ_JABXXS010000068.1"/>
</dbReference>
<feature type="coiled-coil region" evidence="2">
    <location>
        <begin position="245"/>
        <end position="272"/>
    </location>
</feature>
<name>A0A850P3G4_9PROT</name>
<dbReference type="EMBL" id="JABXXS010000068">
    <property type="protein sequence ID" value="NVN38478.1"/>
    <property type="molecule type" value="Genomic_DNA"/>
</dbReference>
<dbReference type="PANTHER" id="PTHR30203">
    <property type="entry name" value="OUTER MEMBRANE CATION EFFLUX PROTEIN"/>
    <property type="match status" value="1"/>
</dbReference>
<dbReference type="InterPro" id="IPR010131">
    <property type="entry name" value="MdtP/NodT-like"/>
</dbReference>
<dbReference type="PIRSF" id="PIRSF001892">
    <property type="entry name" value="CyaE"/>
    <property type="match status" value="1"/>
</dbReference>
<comment type="similarity">
    <text evidence="1">Belongs to the outer membrane factor (OMF) (TC 1.B.17) family.</text>
</comment>
<dbReference type="Pfam" id="PF02321">
    <property type="entry name" value="OEP"/>
    <property type="match status" value="2"/>
</dbReference>
<accession>A0A850P3G4</accession>
<dbReference type="AlphaFoldDB" id="A0A850P3G4"/>
<evidence type="ECO:0000313" key="3">
    <source>
        <dbReference type="EMBL" id="NVN38478.1"/>
    </source>
</evidence>
<dbReference type="Gene3D" id="1.20.1600.10">
    <property type="entry name" value="Outer membrane efflux proteins (OEP)"/>
    <property type="match status" value="1"/>
</dbReference>
<dbReference type="PANTHER" id="PTHR30203:SF29">
    <property type="entry name" value="PROTEIN CYAE"/>
    <property type="match status" value="1"/>
</dbReference>
<dbReference type="SUPFAM" id="SSF56954">
    <property type="entry name" value="Outer membrane efflux proteins (OEP)"/>
    <property type="match status" value="1"/>
</dbReference>
<organism evidence="3 4">
    <name type="scientific">Komagataeibacter swingsii</name>
    <dbReference type="NCBI Taxonomy" id="215220"/>
    <lineage>
        <taxon>Bacteria</taxon>
        <taxon>Pseudomonadati</taxon>
        <taxon>Pseudomonadota</taxon>
        <taxon>Alphaproteobacteria</taxon>
        <taxon>Acetobacterales</taxon>
        <taxon>Acetobacteraceae</taxon>
        <taxon>Komagataeibacter</taxon>
    </lineage>
</organism>
<evidence type="ECO:0000256" key="2">
    <source>
        <dbReference type="SAM" id="Coils"/>
    </source>
</evidence>
<evidence type="ECO:0000313" key="4">
    <source>
        <dbReference type="Proteomes" id="UP000522590"/>
    </source>
</evidence>
<reference evidence="3 4" key="1">
    <citation type="submission" date="2020-06" db="EMBL/GenBank/DDBJ databases">
        <title>Description of novel acetic acid bacteria.</title>
        <authorList>
            <person name="Sombolestani A."/>
        </authorList>
    </citation>
    <scope>NUCLEOTIDE SEQUENCE [LARGE SCALE GENOMIC DNA]</scope>
    <source>
        <strain evidence="3 4">LMG 25</strain>
    </source>
</reference>
<dbReference type="InterPro" id="IPR003423">
    <property type="entry name" value="OMP_efflux"/>
</dbReference>
<proteinExistence type="inferred from homology"/>
<keyword evidence="2" id="KW-0175">Coiled coil</keyword>
<dbReference type="InterPro" id="IPR028351">
    <property type="entry name" value="CyaE"/>
</dbReference>